<comment type="cofactor">
    <cofactor evidence="6">
        <name>Mg(2+)</name>
        <dbReference type="ChEBI" id="CHEBI:18420"/>
    </cofactor>
    <text evidence="6">Binds 1 Mg(2+) ion per subunit.</text>
</comment>
<dbReference type="GO" id="GO:0009252">
    <property type="term" value="P:peptidoglycan biosynthetic process"/>
    <property type="evidence" value="ECO:0007669"/>
    <property type="project" value="TreeGrafter"/>
</dbReference>
<dbReference type="Pfam" id="PF02878">
    <property type="entry name" value="PGM_PMM_I"/>
    <property type="match status" value="1"/>
</dbReference>
<gene>
    <name evidence="6" type="primary">glmM</name>
    <name evidence="13" type="ORF">C4900_11870</name>
</gene>
<dbReference type="AlphaFoldDB" id="A0A368HDH7"/>
<dbReference type="Gene3D" id="3.30.310.50">
    <property type="entry name" value="Alpha-D-phosphohexomutase, C-terminal domain"/>
    <property type="match status" value="1"/>
</dbReference>
<comment type="catalytic activity">
    <reaction evidence="6 8">
        <text>alpha-D-glucosamine 1-phosphate = D-glucosamine 6-phosphate</text>
        <dbReference type="Rhea" id="RHEA:23424"/>
        <dbReference type="ChEBI" id="CHEBI:58516"/>
        <dbReference type="ChEBI" id="CHEBI:58725"/>
        <dbReference type="EC" id="5.4.2.10"/>
    </reaction>
</comment>
<evidence type="ECO:0000256" key="4">
    <source>
        <dbReference type="ARBA" id="ARBA00022842"/>
    </source>
</evidence>
<dbReference type="SUPFAM" id="SSF53738">
    <property type="entry name" value="Phosphoglucomutase, first 3 domains"/>
    <property type="match status" value="3"/>
</dbReference>
<feature type="modified residue" description="Phosphoserine" evidence="6">
    <location>
        <position position="103"/>
    </location>
</feature>
<dbReference type="InterPro" id="IPR005843">
    <property type="entry name" value="A-D-PHexomutase_C"/>
</dbReference>
<keyword evidence="5 6" id="KW-0413">Isomerase</keyword>
<dbReference type="PANTHER" id="PTHR42946:SF1">
    <property type="entry name" value="PHOSPHOGLUCOMUTASE (ALPHA-D-GLUCOSE-1,6-BISPHOSPHATE-DEPENDENT)"/>
    <property type="match status" value="1"/>
</dbReference>
<name>A0A368HDH7_9GAMM</name>
<dbReference type="Pfam" id="PF02879">
    <property type="entry name" value="PGM_PMM_II"/>
    <property type="match status" value="1"/>
</dbReference>
<dbReference type="GO" id="GO:0006048">
    <property type="term" value="P:UDP-N-acetylglucosamine biosynthetic process"/>
    <property type="evidence" value="ECO:0007669"/>
    <property type="project" value="TreeGrafter"/>
</dbReference>
<feature type="domain" description="Alpha-D-phosphohexomutase C-terminal" evidence="9">
    <location>
        <begin position="376"/>
        <end position="442"/>
    </location>
</feature>
<evidence type="ECO:0000259" key="11">
    <source>
        <dbReference type="Pfam" id="PF02879"/>
    </source>
</evidence>
<dbReference type="GO" id="GO:0004615">
    <property type="term" value="F:phosphomannomutase activity"/>
    <property type="evidence" value="ECO:0007669"/>
    <property type="project" value="TreeGrafter"/>
</dbReference>
<dbReference type="HAMAP" id="MF_01554_B">
    <property type="entry name" value="GlmM_B"/>
    <property type="match status" value="1"/>
</dbReference>
<evidence type="ECO:0000256" key="1">
    <source>
        <dbReference type="ARBA" id="ARBA00010231"/>
    </source>
</evidence>
<dbReference type="RefSeq" id="WP_114283153.1">
    <property type="nucleotide sequence ID" value="NZ_PSYR01000002.1"/>
</dbReference>
<dbReference type="Pfam" id="PF02880">
    <property type="entry name" value="PGM_PMM_III"/>
    <property type="match status" value="1"/>
</dbReference>
<dbReference type="NCBIfam" id="TIGR01455">
    <property type="entry name" value="glmM"/>
    <property type="match status" value="1"/>
</dbReference>
<evidence type="ECO:0000259" key="10">
    <source>
        <dbReference type="Pfam" id="PF02878"/>
    </source>
</evidence>
<keyword evidence="14" id="KW-1185">Reference proteome</keyword>
<dbReference type="EMBL" id="PSYR01000002">
    <property type="protein sequence ID" value="RCN56495.1"/>
    <property type="molecule type" value="Genomic_DNA"/>
</dbReference>
<feature type="binding site" description="via phosphate group" evidence="6">
    <location>
        <position position="103"/>
    </location>
    <ligand>
        <name>Mg(2+)</name>
        <dbReference type="ChEBI" id="CHEBI:18420"/>
    </ligand>
</feature>
<evidence type="ECO:0000256" key="3">
    <source>
        <dbReference type="ARBA" id="ARBA00022723"/>
    </source>
</evidence>
<dbReference type="PRINTS" id="PR00509">
    <property type="entry name" value="PGMPMM"/>
</dbReference>
<comment type="caution">
    <text evidence="13">The sequence shown here is derived from an EMBL/GenBank/DDBJ whole genome shotgun (WGS) entry which is preliminary data.</text>
</comment>
<dbReference type="NCBIfam" id="NF008139">
    <property type="entry name" value="PRK10887.1"/>
    <property type="match status" value="1"/>
</dbReference>
<dbReference type="InterPro" id="IPR050060">
    <property type="entry name" value="Phosphoglucosamine_mutase"/>
</dbReference>
<dbReference type="FunFam" id="3.40.120.10:FF:000003">
    <property type="entry name" value="Phosphoglucosamine mutase"/>
    <property type="match status" value="1"/>
</dbReference>
<evidence type="ECO:0000259" key="9">
    <source>
        <dbReference type="Pfam" id="PF00408"/>
    </source>
</evidence>
<dbReference type="InterPro" id="IPR006352">
    <property type="entry name" value="GlmM_bact"/>
</dbReference>
<keyword evidence="3 6" id="KW-0479">Metal-binding</keyword>
<evidence type="ECO:0000256" key="6">
    <source>
        <dbReference type="HAMAP-Rule" id="MF_01554"/>
    </source>
</evidence>
<comment type="PTM">
    <text evidence="6">Activated by phosphorylation.</text>
</comment>
<feature type="domain" description="Alpha-D-phosphohexomutase alpha/beta/alpha" evidence="10">
    <location>
        <begin position="5"/>
        <end position="136"/>
    </location>
</feature>
<organism evidence="13 14">
    <name type="scientific">Acidiferrobacter thiooxydans</name>
    <dbReference type="NCBI Taxonomy" id="163359"/>
    <lineage>
        <taxon>Bacteria</taxon>
        <taxon>Pseudomonadati</taxon>
        <taxon>Pseudomonadota</taxon>
        <taxon>Gammaproteobacteria</taxon>
        <taxon>Acidiferrobacterales</taxon>
        <taxon>Acidiferrobacteraceae</taxon>
        <taxon>Acidiferrobacter</taxon>
    </lineage>
</organism>
<evidence type="ECO:0000313" key="14">
    <source>
        <dbReference type="Proteomes" id="UP000253250"/>
    </source>
</evidence>
<feature type="active site" description="Phosphoserine intermediate" evidence="6">
    <location>
        <position position="103"/>
    </location>
</feature>
<comment type="similarity">
    <text evidence="1 6 7">Belongs to the phosphohexose mutase family.</text>
</comment>
<dbReference type="GO" id="GO:0008966">
    <property type="term" value="F:phosphoglucosamine mutase activity"/>
    <property type="evidence" value="ECO:0007669"/>
    <property type="project" value="UniProtKB-UniRule"/>
</dbReference>
<dbReference type="PANTHER" id="PTHR42946">
    <property type="entry name" value="PHOSPHOHEXOSE MUTASE"/>
    <property type="match status" value="1"/>
</dbReference>
<dbReference type="InterPro" id="IPR005845">
    <property type="entry name" value="A-D-PHexomutase_a/b/a-II"/>
</dbReference>
<protein>
    <recommendedName>
        <fullName evidence="6 8">Phosphoglucosamine mutase</fullName>
        <ecNumber evidence="6 8">5.4.2.10</ecNumber>
    </recommendedName>
</protein>
<dbReference type="FunFam" id="3.40.120.10:FF:000001">
    <property type="entry name" value="Phosphoglucosamine mutase"/>
    <property type="match status" value="1"/>
</dbReference>
<sequence>MKRHFFGTDGIRGRVGEEPVTPETVLKLGWAAGRVLLAEGDDRGSVLIGKDTRISGYLLESALEAGLAAAGADIRLIGPMPTPGIAYLTRTARAQAGIVISASHNPYEDNGIKFFSSSGTKLPDDVECAIEAMMRRPMRTVPSAELGKVRRFADAAGRYIEFCKSTFPCRLGLGGLKVVVDCAHGAAYQIAPHVFEELGAHVVAIGNAPDGFNINRECGSTCPETLRTAVLSEKADLGIALDGDGDRVIMVDHTGRIIDGDRILYMIAAHRQRMGIPVPGVAGTLMSNVGLEQALRRLGIPFGRAAVGDRYVMALLSEQGWDLGGEASGHVICLDKATTGDGVIAALQVLAAMRESESSLAELGEGMHVYPQTIVNVTLNRGVSAREVVHAPAVLALLKDVERFLGHEGRVVLRPSGTEPVVRVMVEAAEAHTVIELTQQLASAVAKAAAEADVA</sequence>
<dbReference type="GO" id="GO:0000287">
    <property type="term" value="F:magnesium ion binding"/>
    <property type="evidence" value="ECO:0007669"/>
    <property type="project" value="UniProtKB-UniRule"/>
</dbReference>
<dbReference type="Gene3D" id="3.40.120.10">
    <property type="entry name" value="Alpha-D-Glucose-1,6-Bisphosphate, subunit A, domain 3"/>
    <property type="match status" value="3"/>
</dbReference>
<keyword evidence="4 6" id="KW-0460">Magnesium</keyword>
<feature type="binding site" evidence="6">
    <location>
        <position position="242"/>
    </location>
    <ligand>
        <name>Mg(2+)</name>
        <dbReference type="ChEBI" id="CHEBI:18420"/>
    </ligand>
</feature>
<comment type="function">
    <text evidence="6 8">Catalyzes the conversion of glucosamine-6-phosphate to glucosamine-1-phosphate.</text>
</comment>
<dbReference type="OrthoDB" id="9803322at2"/>
<dbReference type="InterPro" id="IPR036900">
    <property type="entry name" value="A-D-PHexomutase_C_sf"/>
</dbReference>
<reference evidence="13 14" key="1">
    <citation type="submission" date="2018-02" db="EMBL/GenBank/DDBJ databases">
        <title>Insights into the biology of acidophilic members of the Acidiferrobacteraceae family derived from comparative genomic analyses.</title>
        <authorList>
            <person name="Issotta F."/>
            <person name="Thyssen C."/>
            <person name="Mena C."/>
            <person name="Moya A."/>
            <person name="Bellenberg S."/>
            <person name="Sproer C."/>
            <person name="Covarrubias P.C."/>
            <person name="Sand W."/>
            <person name="Quatrini R."/>
            <person name="Vera M."/>
        </authorList>
    </citation>
    <scope>NUCLEOTIDE SEQUENCE [LARGE SCALE GENOMIC DNA]</scope>
    <source>
        <strain evidence="14">m-1</strain>
    </source>
</reference>
<dbReference type="InterPro" id="IPR005844">
    <property type="entry name" value="A-D-PHexomutase_a/b/a-I"/>
</dbReference>
<feature type="domain" description="Alpha-D-phosphohexomutase alpha/beta/alpha" evidence="11">
    <location>
        <begin position="158"/>
        <end position="255"/>
    </location>
</feature>
<dbReference type="GO" id="GO:0005975">
    <property type="term" value="P:carbohydrate metabolic process"/>
    <property type="evidence" value="ECO:0007669"/>
    <property type="project" value="InterPro"/>
</dbReference>
<dbReference type="PROSITE" id="PS00710">
    <property type="entry name" value="PGM_PMM"/>
    <property type="match status" value="1"/>
</dbReference>
<proteinExistence type="inferred from homology"/>
<keyword evidence="2 6" id="KW-0597">Phosphoprotein</keyword>
<dbReference type="InterPro" id="IPR016066">
    <property type="entry name" value="A-D-PHexomutase_CS"/>
</dbReference>
<evidence type="ECO:0000256" key="8">
    <source>
        <dbReference type="RuleBase" id="RU004327"/>
    </source>
</evidence>
<feature type="domain" description="Alpha-D-phosphohexomutase alpha/beta/alpha" evidence="12">
    <location>
        <begin position="259"/>
        <end position="365"/>
    </location>
</feature>
<feature type="binding site" evidence="6">
    <location>
        <position position="246"/>
    </location>
    <ligand>
        <name>Mg(2+)</name>
        <dbReference type="ChEBI" id="CHEBI:18420"/>
    </ligand>
</feature>
<evidence type="ECO:0000313" key="13">
    <source>
        <dbReference type="EMBL" id="RCN56495.1"/>
    </source>
</evidence>
<dbReference type="InterPro" id="IPR016055">
    <property type="entry name" value="A-D-PHexomutase_a/b/a-I/II/III"/>
</dbReference>
<accession>A0A368HDH7</accession>
<dbReference type="Proteomes" id="UP000253250">
    <property type="component" value="Unassembled WGS sequence"/>
</dbReference>
<dbReference type="SUPFAM" id="SSF55957">
    <property type="entry name" value="Phosphoglucomutase, C-terminal domain"/>
    <property type="match status" value="1"/>
</dbReference>
<dbReference type="CDD" id="cd05802">
    <property type="entry name" value="GlmM"/>
    <property type="match status" value="1"/>
</dbReference>
<dbReference type="EC" id="5.4.2.10" evidence="6 8"/>
<evidence type="ECO:0000259" key="12">
    <source>
        <dbReference type="Pfam" id="PF02880"/>
    </source>
</evidence>
<dbReference type="GO" id="GO:0005829">
    <property type="term" value="C:cytosol"/>
    <property type="evidence" value="ECO:0007669"/>
    <property type="project" value="TreeGrafter"/>
</dbReference>
<feature type="binding site" evidence="6">
    <location>
        <position position="244"/>
    </location>
    <ligand>
        <name>Mg(2+)</name>
        <dbReference type="ChEBI" id="CHEBI:18420"/>
    </ligand>
</feature>
<evidence type="ECO:0000256" key="5">
    <source>
        <dbReference type="ARBA" id="ARBA00023235"/>
    </source>
</evidence>
<evidence type="ECO:0000256" key="2">
    <source>
        <dbReference type="ARBA" id="ARBA00022553"/>
    </source>
</evidence>
<dbReference type="InterPro" id="IPR005846">
    <property type="entry name" value="A-D-PHexomutase_a/b/a-III"/>
</dbReference>
<evidence type="ECO:0000256" key="7">
    <source>
        <dbReference type="RuleBase" id="RU004326"/>
    </source>
</evidence>
<dbReference type="InterPro" id="IPR005841">
    <property type="entry name" value="Alpha-D-phosphohexomutase_SF"/>
</dbReference>
<dbReference type="Pfam" id="PF00408">
    <property type="entry name" value="PGM_PMM_IV"/>
    <property type="match status" value="1"/>
</dbReference>